<keyword evidence="2" id="KW-0808">Transferase</keyword>
<dbReference type="PANTHER" id="PTHR33571">
    <property type="entry name" value="SSL8005 PROTEIN"/>
    <property type="match status" value="1"/>
</dbReference>
<dbReference type="NCBIfam" id="NF047752">
    <property type="entry name" value="MntA_antitoxin"/>
    <property type="match status" value="1"/>
</dbReference>
<dbReference type="STRING" id="1168035.SAMN05444280_12016"/>
<evidence type="ECO:0000256" key="6">
    <source>
        <dbReference type="ARBA" id="ARBA00022840"/>
    </source>
</evidence>
<dbReference type="EMBL" id="FQZE01000020">
    <property type="protein sequence ID" value="SHJ45765.1"/>
    <property type="molecule type" value="Genomic_DNA"/>
</dbReference>
<evidence type="ECO:0000256" key="3">
    <source>
        <dbReference type="ARBA" id="ARBA00022695"/>
    </source>
</evidence>
<dbReference type="InterPro" id="IPR052038">
    <property type="entry name" value="Type-VII_TA_antitoxin"/>
</dbReference>
<keyword evidence="3" id="KW-0548">Nucleotidyltransferase</keyword>
<dbReference type="GO" id="GO:0005524">
    <property type="term" value="F:ATP binding"/>
    <property type="evidence" value="ECO:0007669"/>
    <property type="project" value="UniProtKB-KW"/>
</dbReference>
<dbReference type="GO" id="GO:0046872">
    <property type="term" value="F:metal ion binding"/>
    <property type="evidence" value="ECO:0007669"/>
    <property type="project" value="UniProtKB-KW"/>
</dbReference>
<evidence type="ECO:0000313" key="9">
    <source>
        <dbReference type="EMBL" id="SHJ45765.1"/>
    </source>
</evidence>
<evidence type="ECO:0000256" key="2">
    <source>
        <dbReference type="ARBA" id="ARBA00022679"/>
    </source>
</evidence>
<evidence type="ECO:0000259" key="8">
    <source>
        <dbReference type="Pfam" id="PF18765"/>
    </source>
</evidence>
<dbReference type="InterPro" id="IPR043519">
    <property type="entry name" value="NT_sf"/>
</dbReference>
<accession>A0A1M6JGH7</accession>
<dbReference type="OrthoDB" id="9793933at2"/>
<evidence type="ECO:0000256" key="7">
    <source>
        <dbReference type="ARBA" id="ARBA00022842"/>
    </source>
</evidence>
<organism evidence="9 10">
    <name type="scientific">Tangfeifania diversioriginum</name>
    <dbReference type="NCBI Taxonomy" id="1168035"/>
    <lineage>
        <taxon>Bacteria</taxon>
        <taxon>Pseudomonadati</taxon>
        <taxon>Bacteroidota</taxon>
        <taxon>Bacteroidia</taxon>
        <taxon>Marinilabiliales</taxon>
        <taxon>Prolixibacteraceae</taxon>
        <taxon>Tangfeifania</taxon>
    </lineage>
</organism>
<evidence type="ECO:0000256" key="1">
    <source>
        <dbReference type="ARBA" id="ARBA00001946"/>
    </source>
</evidence>
<reference evidence="9 10" key="1">
    <citation type="submission" date="2016-11" db="EMBL/GenBank/DDBJ databases">
        <authorList>
            <person name="Jaros S."/>
            <person name="Januszkiewicz K."/>
            <person name="Wedrychowicz H."/>
        </authorList>
    </citation>
    <scope>NUCLEOTIDE SEQUENCE [LARGE SCALE GENOMIC DNA]</scope>
    <source>
        <strain evidence="9 10">DSM 27063</strain>
    </source>
</reference>
<keyword evidence="10" id="KW-1185">Reference proteome</keyword>
<dbReference type="Pfam" id="PF18765">
    <property type="entry name" value="Polbeta"/>
    <property type="match status" value="1"/>
</dbReference>
<evidence type="ECO:0000256" key="5">
    <source>
        <dbReference type="ARBA" id="ARBA00022741"/>
    </source>
</evidence>
<name>A0A1M6JGH7_9BACT</name>
<dbReference type="CDD" id="cd05403">
    <property type="entry name" value="NT_KNTase_like"/>
    <property type="match status" value="1"/>
</dbReference>
<gene>
    <name evidence="9" type="ORF">SAMN05444280_12016</name>
</gene>
<dbReference type="AlphaFoldDB" id="A0A1M6JGH7"/>
<dbReference type="SUPFAM" id="SSF81301">
    <property type="entry name" value="Nucleotidyltransferase"/>
    <property type="match status" value="1"/>
</dbReference>
<dbReference type="RefSeq" id="WP_073170133.1">
    <property type="nucleotide sequence ID" value="NZ_FQZE01000020.1"/>
</dbReference>
<protein>
    <recommendedName>
        <fullName evidence="8">Polymerase beta nucleotidyltransferase domain-containing protein</fullName>
    </recommendedName>
</protein>
<evidence type="ECO:0000256" key="4">
    <source>
        <dbReference type="ARBA" id="ARBA00022723"/>
    </source>
</evidence>
<sequence>MELIRKNISEIKKLCSKYNVAELYVFGSVTKGNFSPSSDIDFLVQFENVDPREYFDNYMDFKEKLETLLSREVDLVEIQTVKNPILKRSIDRDKICLYGREDSKMAV</sequence>
<dbReference type="GO" id="GO:0016779">
    <property type="term" value="F:nucleotidyltransferase activity"/>
    <property type="evidence" value="ECO:0007669"/>
    <property type="project" value="UniProtKB-KW"/>
</dbReference>
<keyword evidence="4" id="KW-0479">Metal-binding</keyword>
<proteinExistence type="predicted"/>
<feature type="domain" description="Polymerase beta nucleotidyltransferase" evidence="8">
    <location>
        <begin position="10"/>
        <end position="102"/>
    </location>
</feature>
<comment type="cofactor">
    <cofactor evidence="1">
        <name>Mg(2+)</name>
        <dbReference type="ChEBI" id="CHEBI:18420"/>
    </cofactor>
</comment>
<keyword evidence="6" id="KW-0067">ATP-binding</keyword>
<keyword evidence="7" id="KW-0460">Magnesium</keyword>
<dbReference type="Proteomes" id="UP000184050">
    <property type="component" value="Unassembled WGS sequence"/>
</dbReference>
<dbReference type="PANTHER" id="PTHR33571:SF12">
    <property type="entry name" value="BSL3053 PROTEIN"/>
    <property type="match status" value="1"/>
</dbReference>
<keyword evidence="5" id="KW-0547">Nucleotide-binding</keyword>
<dbReference type="Gene3D" id="3.30.460.10">
    <property type="entry name" value="Beta Polymerase, domain 2"/>
    <property type="match status" value="1"/>
</dbReference>
<evidence type="ECO:0000313" key="10">
    <source>
        <dbReference type="Proteomes" id="UP000184050"/>
    </source>
</evidence>
<dbReference type="InterPro" id="IPR041633">
    <property type="entry name" value="Polbeta"/>
</dbReference>